<evidence type="ECO:0000256" key="2">
    <source>
        <dbReference type="ARBA" id="ARBA00022980"/>
    </source>
</evidence>
<sequence length="62" mass="7419">MPKQRTNKTIAKRFKVTSTGKIMRGHHGSRHRMSHKNKRQIRRFSEPKQVNKSFYKAIKNII</sequence>
<evidence type="ECO:0000256" key="3">
    <source>
        <dbReference type="ARBA" id="ARBA00023274"/>
    </source>
</evidence>
<keyword evidence="2 5" id="KW-0689">Ribosomal protein</keyword>
<organism evidence="7 8">
    <name type="scientific">Candidatus Gottesmanbacteria bacterium RIFCSPHIGHO2_02_FULL_39_11</name>
    <dbReference type="NCBI Taxonomy" id="1798382"/>
    <lineage>
        <taxon>Bacteria</taxon>
        <taxon>Candidatus Gottesmaniibacteriota</taxon>
    </lineage>
</organism>
<evidence type="ECO:0000256" key="5">
    <source>
        <dbReference type="HAMAP-Rule" id="MF_00514"/>
    </source>
</evidence>
<gene>
    <name evidence="5" type="primary">rpmI</name>
    <name evidence="7" type="ORF">A3D77_01910</name>
</gene>
<comment type="caution">
    <text evidence="7">The sequence shown here is derived from an EMBL/GenBank/DDBJ whole genome shotgun (WGS) entry which is preliminary data.</text>
</comment>
<comment type="similarity">
    <text evidence="1 5 6">Belongs to the bacterial ribosomal protein bL35 family.</text>
</comment>
<dbReference type="PANTHER" id="PTHR33343">
    <property type="entry name" value="54S RIBOSOMAL PROTEIN BL35M"/>
    <property type="match status" value="1"/>
</dbReference>
<dbReference type="InterPro" id="IPR021137">
    <property type="entry name" value="Ribosomal_bL35-like"/>
</dbReference>
<dbReference type="SUPFAM" id="SSF143034">
    <property type="entry name" value="L35p-like"/>
    <property type="match status" value="1"/>
</dbReference>
<evidence type="ECO:0000256" key="6">
    <source>
        <dbReference type="RuleBase" id="RU000568"/>
    </source>
</evidence>
<dbReference type="GO" id="GO:0003735">
    <property type="term" value="F:structural constituent of ribosome"/>
    <property type="evidence" value="ECO:0007669"/>
    <property type="project" value="InterPro"/>
</dbReference>
<evidence type="ECO:0000256" key="4">
    <source>
        <dbReference type="ARBA" id="ARBA00071664"/>
    </source>
</evidence>
<dbReference type="STRING" id="1798382.A3D77_01910"/>
<dbReference type="InterPro" id="IPR001706">
    <property type="entry name" value="Ribosomal_bL35"/>
</dbReference>
<dbReference type="EMBL" id="MFJL01000015">
    <property type="protein sequence ID" value="OGG16051.1"/>
    <property type="molecule type" value="Genomic_DNA"/>
</dbReference>
<proteinExistence type="inferred from homology"/>
<reference evidence="7 8" key="1">
    <citation type="journal article" date="2016" name="Nat. Commun.">
        <title>Thousands of microbial genomes shed light on interconnected biogeochemical processes in an aquifer system.</title>
        <authorList>
            <person name="Anantharaman K."/>
            <person name="Brown C.T."/>
            <person name="Hug L.A."/>
            <person name="Sharon I."/>
            <person name="Castelle C.J."/>
            <person name="Probst A.J."/>
            <person name="Thomas B.C."/>
            <person name="Singh A."/>
            <person name="Wilkins M.J."/>
            <person name="Karaoz U."/>
            <person name="Brodie E.L."/>
            <person name="Williams K.H."/>
            <person name="Hubbard S.S."/>
            <person name="Banfield J.F."/>
        </authorList>
    </citation>
    <scope>NUCLEOTIDE SEQUENCE [LARGE SCALE GENOMIC DNA]</scope>
</reference>
<dbReference type="Pfam" id="PF01632">
    <property type="entry name" value="Ribosomal_L35p"/>
    <property type="match status" value="1"/>
</dbReference>
<evidence type="ECO:0000313" key="7">
    <source>
        <dbReference type="EMBL" id="OGG16051.1"/>
    </source>
</evidence>
<evidence type="ECO:0000313" key="8">
    <source>
        <dbReference type="Proteomes" id="UP000176923"/>
    </source>
</evidence>
<dbReference type="AlphaFoldDB" id="A0A1F5ZUF2"/>
<dbReference type="GO" id="GO:0015934">
    <property type="term" value="C:large ribosomal subunit"/>
    <property type="evidence" value="ECO:0007669"/>
    <property type="project" value="TreeGrafter"/>
</dbReference>
<accession>A0A1F5ZUF2</accession>
<dbReference type="Proteomes" id="UP000176923">
    <property type="component" value="Unassembled WGS sequence"/>
</dbReference>
<protein>
    <recommendedName>
        <fullName evidence="4 5">Large ribosomal subunit protein bL35</fullName>
    </recommendedName>
</protein>
<keyword evidence="3 5" id="KW-0687">Ribonucleoprotein</keyword>
<dbReference type="FunFam" id="4.10.410.60:FF:000001">
    <property type="entry name" value="50S ribosomal protein L35"/>
    <property type="match status" value="1"/>
</dbReference>
<dbReference type="PANTHER" id="PTHR33343:SF1">
    <property type="entry name" value="LARGE RIBOSOMAL SUBUNIT PROTEIN BL35M"/>
    <property type="match status" value="1"/>
</dbReference>
<dbReference type="InterPro" id="IPR037229">
    <property type="entry name" value="Ribosomal_bL35_sf"/>
</dbReference>
<evidence type="ECO:0000256" key="1">
    <source>
        <dbReference type="ARBA" id="ARBA00006598"/>
    </source>
</evidence>
<dbReference type="HAMAP" id="MF_00514">
    <property type="entry name" value="Ribosomal_bL35"/>
    <property type="match status" value="1"/>
</dbReference>
<dbReference type="GO" id="GO:0006412">
    <property type="term" value="P:translation"/>
    <property type="evidence" value="ECO:0007669"/>
    <property type="project" value="UniProtKB-UniRule"/>
</dbReference>
<name>A0A1F5ZUF2_9BACT</name>
<dbReference type="NCBIfam" id="TIGR00001">
    <property type="entry name" value="rpmI_bact"/>
    <property type="match status" value="1"/>
</dbReference>
<dbReference type="PRINTS" id="PR00064">
    <property type="entry name" value="RIBOSOMALL35"/>
</dbReference>
<dbReference type="Gene3D" id="4.10.410.60">
    <property type="match status" value="1"/>
</dbReference>